<gene>
    <name evidence="1" type="ORF">EES38_02840</name>
</gene>
<keyword evidence="2" id="KW-1185">Reference proteome</keyword>
<name>A0A3N9TM73_9VIBR</name>
<dbReference type="RefSeq" id="WP_124935637.1">
    <property type="nucleotide sequence ID" value="NZ_RJVQ01000001.1"/>
</dbReference>
<accession>A0A3N9TM73</accession>
<dbReference type="EMBL" id="RJVQ01000001">
    <property type="protein sequence ID" value="RQW65201.1"/>
    <property type="molecule type" value="Genomic_DNA"/>
</dbReference>
<dbReference type="AlphaFoldDB" id="A0A3N9TM73"/>
<proteinExistence type="predicted"/>
<reference evidence="1 2" key="1">
    <citation type="submission" date="2018-11" db="EMBL/GenBank/DDBJ databases">
        <title>Vibrio LJC006 sp. nov., isolated from seawater during the bloom of the enteromorpha.</title>
        <authorList>
            <person name="Liang J."/>
        </authorList>
    </citation>
    <scope>NUCLEOTIDE SEQUENCE [LARGE SCALE GENOMIC DNA]</scope>
    <source>
        <strain evidence="1 2">LJC006</strain>
    </source>
</reference>
<evidence type="ECO:0000313" key="2">
    <source>
        <dbReference type="Proteomes" id="UP000281112"/>
    </source>
</evidence>
<evidence type="ECO:0008006" key="3">
    <source>
        <dbReference type="Google" id="ProtNLM"/>
    </source>
</evidence>
<sequence length="322" mass="37911">MEFINKTKNQHFISQVEQKLNASANNPRKIYSFTLKDREEYNLSLDSPKGVLIENNLSLNDLFSFDVIKREPERYNFENLFGKYEKSIKNNTESLLKKIQENDSDINNELLNIFVLKIVNFARNPFSIQKVLNTFPSLLTMYPLDSQFKEIFDKILSGKKPHQQYLCSELGISEDIYRDWLTIIFMLLTPFDSSGLNILEHAVKSLCESKDNMILINIYTYDEQCCLLSDRGFSNPIPDCEHMAWNFNLFAKGFIQYMFADWMSFIPENTPDKYIEGVKRQNKKLNVRTHHNDYEQLEIYNKNVVYQCYKKVYNSSSVIYGL</sequence>
<comment type="caution">
    <text evidence="1">The sequence shown here is derived from an EMBL/GenBank/DDBJ whole genome shotgun (WGS) entry which is preliminary data.</text>
</comment>
<dbReference type="Proteomes" id="UP000281112">
    <property type="component" value="Unassembled WGS sequence"/>
</dbReference>
<protein>
    <recommendedName>
        <fullName evidence="3">DUF4238 domain-containing protein</fullName>
    </recommendedName>
</protein>
<evidence type="ECO:0000313" key="1">
    <source>
        <dbReference type="EMBL" id="RQW65201.1"/>
    </source>
</evidence>
<organism evidence="1 2">
    <name type="scientific">Vibrio viridaestus</name>
    <dbReference type="NCBI Taxonomy" id="2487322"/>
    <lineage>
        <taxon>Bacteria</taxon>
        <taxon>Pseudomonadati</taxon>
        <taxon>Pseudomonadota</taxon>
        <taxon>Gammaproteobacteria</taxon>
        <taxon>Vibrionales</taxon>
        <taxon>Vibrionaceae</taxon>
        <taxon>Vibrio</taxon>
    </lineage>
</organism>
<dbReference type="OrthoDB" id="6288344at2"/>